<dbReference type="InterPro" id="IPR038297">
    <property type="entry name" value="CcmH/CycL/NrfF/Ccl2_sf"/>
</dbReference>
<keyword evidence="9" id="KW-0812">Transmembrane</keyword>
<proteinExistence type="inferred from homology"/>
<evidence type="ECO:0000256" key="5">
    <source>
        <dbReference type="ARBA" id="ARBA00022748"/>
    </source>
</evidence>
<dbReference type="Proteomes" id="UP000676409">
    <property type="component" value="Chromosome"/>
</dbReference>
<feature type="transmembrane region" description="Helical" evidence="9">
    <location>
        <begin position="112"/>
        <end position="131"/>
    </location>
</feature>
<accession>A0A975FXH6</accession>
<feature type="signal peptide" evidence="9">
    <location>
        <begin position="1"/>
        <end position="28"/>
    </location>
</feature>
<dbReference type="EMBL" id="CP073078">
    <property type="protein sequence ID" value="QUD86111.1"/>
    <property type="molecule type" value="Genomic_DNA"/>
</dbReference>
<gene>
    <name evidence="11" type="ORF">KCG34_13475</name>
</gene>
<dbReference type="InterPro" id="IPR051263">
    <property type="entry name" value="C-type_cytochrome_biogenesis"/>
</dbReference>
<feature type="domain" description="CcmH/CycL/Ccl2/NrfF N-terminal" evidence="10">
    <location>
        <begin position="17"/>
        <end position="155"/>
    </location>
</feature>
<name>A0A975FXH6_9CAUL</name>
<keyword evidence="6 9" id="KW-0408">Iron</keyword>
<dbReference type="Gene3D" id="1.10.8.640">
    <property type="entry name" value="Cytochrome C biogenesis protein"/>
    <property type="match status" value="1"/>
</dbReference>
<dbReference type="KEGG" id="caul:KCG34_13475"/>
<comment type="function">
    <text evidence="7">Required for the biogenesis of c-type cytochromes. Possible subunit of a heme lyase.</text>
</comment>
<keyword evidence="5" id="KW-0201">Cytochrome c-type biogenesis</keyword>
<keyword evidence="3 9" id="KW-0479">Metal-binding</keyword>
<dbReference type="GO" id="GO:0046872">
    <property type="term" value="F:metal ion binding"/>
    <property type="evidence" value="ECO:0007669"/>
    <property type="project" value="UniProtKB-KW"/>
</dbReference>
<reference evidence="11" key="1">
    <citation type="submission" date="2021-04" db="EMBL/GenBank/DDBJ databases">
        <title>The complete genome sequence of Caulobacter sp. S6.</title>
        <authorList>
            <person name="Tang Y."/>
            <person name="Ouyang W."/>
            <person name="Liu Q."/>
            <person name="Huang B."/>
            <person name="Guo Z."/>
            <person name="Lei P."/>
        </authorList>
    </citation>
    <scope>NUCLEOTIDE SEQUENCE</scope>
    <source>
        <strain evidence="11">S6</strain>
    </source>
</reference>
<evidence type="ECO:0000256" key="2">
    <source>
        <dbReference type="ARBA" id="ARBA00022617"/>
    </source>
</evidence>
<dbReference type="CDD" id="cd16378">
    <property type="entry name" value="CcmH_N"/>
    <property type="match status" value="1"/>
</dbReference>
<keyword evidence="9" id="KW-0472">Membrane</keyword>
<organism evidence="11 12">
    <name type="scientific">Phenylobacterium montanum</name>
    <dbReference type="NCBI Taxonomy" id="2823693"/>
    <lineage>
        <taxon>Bacteria</taxon>
        <taxon>Pseudomonadati</taxon>
        <taxon>Pseudomonadota</taxon>
        <taxon>Alphaproteobacteria</taxon>
        <taxon>Caulobacterales</taxon>
        <taxon>Caulobacteraceae</taxon>
        <taxon>Phenylobacterium</taxon>
    </lineage>
</organism>
<dbReference type="FunFam" id="1.10.8.640:FF:000001">
    <property type="entry name" value="Cytochrome c-type biogenesis protein"/>
    <property type="match status" value="1"/>
</dbReference>
<feature type="chain" id="PRO_5038172248" description="Cytochrome c-type biogenesis protein" evidence="9">
    <location>
        <begin position="29"/>
        <end position="158"/>
    </location>
</feature>
<evidence type="ECO:0000256" key="4">
    <source>
        <dbReference type="ARBA" id="ARBA00022729"/>
    </source>
</evidence>
<keyword evidence="9" id="KW-1133">Transmembrane helix</keyword>
<evidence type="ECO:0000256" key="9">
    <source>
        <dbReference type="RuleBase" id="RU364112"/>
    </source>
</evidence>
<comment type="similarity">
    <text evidence="1 9">Belongs to the CcmH/CycL/Ccl2/NrfF family.</text>
</comment>
<evidence type="ECO:0000256" key="1">
    <source>
        <dbReference type="ARBA" id="ARBA00010342"/>
    </source>
</evidence>
<evidence type="ECO:0000256" key="7">
    <source>
        <dbReference type="ARBA" id="ARBA00037230"/>
    </source>
</evidence>
<dbReference type="GO" id="GO:0017004">
    <property type="term" value="P:cytochrome complex assembly"/>
    <property type="evidence" value="ECO:0007669"/>
    <property type="project" value="UniProtKB-KW"/>
</dbReference>
<dbReference type="GO" id="GO:0005886">
    <property type="term" value="C:plasma membrane"/>
    <property type="evidence" value="ECO:0007669"/>
    <property type="project" value="TreeGrafter"/>
</dbReference>
<keyword evidence="4 9" id="KW-0732">Signal</keyword>
<keyword evidence="2 9" id="KW-0349">Heme</keyword>
<evidence type="ECO:0000256" key="3">
    <source>
        <dbReference type="ARBA" id="ARBA00022723"/>
    </source>
</evidence>
<dbReference type="InterPro" id="IPR005616">
    <property type="entry name" value="CcmH/CycL/Ccl2/NrfF_N"/>
</dbReference>
<dbReference type="AlphaFoldDB" id="A0A975FXH6"/>
<protein>
    <recommendedName>
        <fullName evidence="9">Cytochrome c-type biogenesis protein</fullName>
    </recommendedName>
</protein>
<dbReference type="PANTHER" id="PTHR47870:SF1">
    <property type="entry name" value="CYTOCHROME C-TYPE BIOGENESIS PROTEIN CCMH"/>
    <property type="match status" value="1"/>
</dbReference>
<comment type="subcellular location">
    <subcellularLocation>
        <location evidence="8">Membrane</location>
        <topology evidence="8">Single-pass membrane protein</topology>
        <orientation evidence="8">Periplasmic side</orientation>
    </subcellularLocation>
</comment>
<evidence type="ECO:0000259" key="10">
    <source>
        <dbReference type="Pfam" id="PF03918"/>
    </source>
</evidence>
<dbReference type="Pfam" id="PF03918">
    <property type="entry name" value="CcmH"/>
    <property type="match status" value="1"/>
</dbReference>
<sequence length="158" mass="17209">MSGFVSRIKRLKSGSVVALAALAMVAAAADPAERLQNPSQEAHARALFQQVRCVVCQNESIDDSEADVARDLRRAIREQVASGASDDQIRAYLVARYGEFVLLKPRLSLGNSLLWLAPFALVLAGLGVFAWRARNAPAAPADELTPEEEARLRRLQGR</sequence>
<evidence type="ECO:0000313" key="11">
    <source>
        <dbReference type="EMBL" id="QUD86111.1"/>
    </source>
</evidence>
<evidence type="ECO:0000313" key="12">
    <source>
        <dbReference type="Proteomes" id="UP000676409"/>
    </source>
</evidence>
<evidence type="ECO:0000256" key="6">
    <source>
        <dbReference type="ARBA" id="ARBA00023004"/>
    </source>
</evidence>
<dbReference type="PANTHER" id="PTHR47870">
    <property type="entry name" value="CYTOCHROME C-TYPE BIOGENESIS PROTEIN CCMH"/>
    <property type="match status" value="1"/>
</dbReference>
<keyword evidence="12" id="KW-1185">Reference proteome</keyword>
<evidence type="ECO:0000256" key="8">
    <source>
        <dbReference type="ARBA" id="ARBA00060491"/>
    </source>
</evidence>